<dbReference type="EMBL" id="BAABKQ010000001">
    <property type="protein sequence ID" value="GAA4820522.1"/>
    <property type="molecule type" value="Genomic_DNA"/>
</dbReference>
<feature type="domain" description="Thioredoxin" evidence="7">
    <location>
        <begin position="37"/>
        <end position="225"/>
    </location>
</feature>
<keyword evidence="5" id="KW-0676">Redox-active center</keyword>
<keyword evidence="2" id="KW-0732">Signal</keyword>
<evidence type="ECO:0000256" key="6">
    <source>
        <dbReference type="SAM" id="MobiDB-lite"/>
    </source>
</evidence>
<dbReference type="PROSITE" id="PS51352">
    <property type="entry name" value="THIOREDOXIN_2"/>
    <property type="match status" value="1"/>
</dbReference>
<evidence type="ECO:0000256" key="4">
    <source>
        <dbReference type="ARBA" id="ARBA00023157"/>
    </source>
</evidence>
<evidence type="ECO:0000256" key="3">
    <source>
        <dbReference type="ARBA" id="ARBA00023002"/>
    </source>
</evidence>
<dbReference type="SUPFAM" id="SSF52833">
    <property type="entry name" value="Thioredoxin-like"/>
    <property type="match status" value="1"/>
</dbReference>
<evidence type="ECO:0000256" key="1">
    <source>
        <dbReference type="ARBA" id="ARBA00005791"/>
    </source>
</evidence>
<comment type="similarity">
    <text evidence="1">Belongs to the thioredoxin family. DsbA subfamily.</text>
</comment>
<protein>
    <submittedName>
        <fullName evidence="8">Thioredoxin domain-containing protein</fullName>
    </submittedName>
</protein>
<evidence type="ECO:0000256" key="2">
    <source>
        <dbReference type="ARBA" id="ARBA00022729"/>
    </source>
</evidence>
<dbReference type="InterPro" id="IPR036249">
    <property type="entry name" value="Thioredoxin-like_sf"/>
</dbReference>
<keyword evidence="9" id="KW-1185">Reference proteome</keyword>
<evidence type="ECO:0000259" key="7">
    <source>
        <dbReference type="PROSITE" id="PS51352"/>
    </source>
</evidence>
<evidence type="ECO:0000313" key="8">
    <source>
        <dbReference type="EMBL" id="GAA4820522.1"/>
    </source>
</evidence>
<evidence type="ECO:0000313" key="9">
    <source>
        <dbReference type="Proteomes" id="UP001500839"/>
    </source>
</evidence>
<reference evidence="9" key="1">
    <citation type="journal article" date="2019" name="Int. J. Syst. Evol. Microbiol.">
        <title>The Global Catalogue of Microorganisms (GCM) 10K type strain sequencing project: providing services to taxonomists for standard genome sequencing and annotation.</title>
        <authorList>
            <consortium name="The Broad Institute Genomics Platform"/>
            <consortium name="The Broad Institute Genome Sequencing Center for Infectious Disease"/>
            <person name="Wu L."/>
            <person name="Ma J."/>
        </authorList>
    </citation>
    <scope>NUCLEOTIDE SEQUENCE [LARGE SCALE GENOMIC DNA]</scope>
    <source>
        <strain evidence="9">JCM 18542</strain>
    </source>
</reference>
<keyword evidence="3" id="KW-0560">Oxidoreductase</keyword>
<sequence>MAVLTVVAVTLGVLLFTGNDGGGGAESQTAASEGRGVTPGESGPLGELANREPGDPLALGAVDAPVTLVEFADYRCPFCAKFSRDIEPALIEKYVDSGRLRIEWRDMPIYGDESMLAARAARAAAEQGRFWEFNRALYAAAPDGGHPSMNVDKLRGFAEDAGVPDIGRFTAQMRSAEFDAAIAADSTQAQQLGIPAAPAFSINGNPMLGAQPTSEFTDMIDTLLDGQDGA</sequence>
<dbReference type="Gene3D" id="3.40.30.10">
    <property type="entry name" value="Glutaredoxin"/>
    <property type="match status" value="1"/>
</dbReference>
<name>A0ABP9CWZ8_9ACTN</name>
<organism evidence="8 9">
    <name type="scientific">Tomitella cavernea</name>
    <dbReference type="NCBI Taxonomy" id="1387982"/>
    <lineage>
        <taxon>Bacteria</taxon>
        <taxon>Bacillati</taxon>
        <taxon>Actinomycetota</taxon>
        <taxon>Actinomycetes</taxon>
        <taxon>Mycobacteriales</taxon>
        <taxon>Tomitella</taxon>
    </lineage>
</organism>
<dbReference type="PANTHER" id="PTHR13887:SF14">
    <property type="entry name" value="DISULFIDE BOND FORMATION PROTEIN D"/>
    <property type="match status" value="1"/>
</dbReference>
<gene>
    <name evidence="8" type="ORF">GCM10023353_30560</name>
</gene>
<keyword evidence="4" id="KW-1015">Disulfide bond</keyword>
<comment type="caution">
    <text evidence="8">The sequence shown here is derived from an EMBL/GenBank/DDBJ whole genome shotgun (WGS) entry which is preliminary data.</text>
</comment>
<dbReference type="Proteomes" id="UP001500839">
    <property type="component" value="Unassembled WGS sequence"/>
</dbReference>
<dbReference type="InterPro" id="IPR012336">
    <property type="entry name" value="Thioredoxin-like_fold"/>
</dbReference>
<dbReference type="Pfam" id="PF13462">
    <property type="entry name" value="Thioredoxin_4"/>
    <property type="match status" value="1"/>
</dbReference>
<evidence type="ECO:0000256" key="5">
    <source>
        <dbReference type="ARBA" id="ARBA00023284"/>
    </source>
</evidence>
<dbReference type="InterPro" id="IPR013766">
    <property type="entry name" value="Thioredoxin_domain"/>
</dbReference>
<dbReference type="PANTHER" id="PTHR13887">
    <property type="entry name" value="GLUTATHIONE S-TRANSFERASE KAPPA"/>
    <property type="match status" value="1"/>
</dbReference>
<proteinExistence type="inferred from homology"/>
<feature type="region of interest" description="Disordered" evidence="6">
    <location>
        <begin position="23"/>
        <end position="51"/>
    </location>
</feature>
<accession>A0ABP9CWZ8</accession>